<dbReference type="Gene3D" id="1.10.1660.10">
    <property type="match status" value="1"/>
</dbReference>
<keyword evidence="10" id="KW-1185">Reference proteome</keyword>
<dbReference type="Pfam" id="PF00376">
    <property type="entry name" value="MerR"/>
    <property type="match status" value="1"/>
</dbReference>
<sequence>MNISEAAKRCGLGSKTIRYYESIGLVAPAKRSENGYRDYSDGDVEALRFLQRARATGFGIEECRQLLGLYDNQQRHSSHVKSLVLEKVEQVESQIAELEAMRDTLNGLASRCAGDEGPQCAILDELSTAEHEKPVAKKREDES</sequence>
<evidence type="ECO:0000256" key="4">
    <source>
        <dbReference type="ARBA" id="ARBA00023125"/>
    </source>
</evidence>
<feature type="compositionally biased region" description="Basic and acidic residues" evidence="7">
    <location>
        <begin position="128"/>
        <end position="143"/>
    </location>
</feature>
<dbReference type="NCBIfam" id="TIGR02044">
    <property type="entry name" value="CueR"/>
    <property type="match status" value="1"/>
</dbReference>
<dbReference type="PANTHER" id="PTHR30204">
    <property type="entry name" value="REDOX-CYCLING DRUG-SENSING TRANSCRIPTIONAL ACTIVATOR SOXR"/>
    <property type="match status" value="1"/>
</dbReference>
<evidence type="ECO:0000313" key="10">
    <source>
        <dbReference type="Proteomes" id="UP000528457"/>
    </source>
</evidence>
<feature type="region of interest" description="Disordered" evidence="7">
    <location>
        <begin position="124"/>
        <end position="143"/>
    </location>
</feature>
<dbReference type="PRINTS" id="PR00040">
    <property type="entry name" value="HTHMERR"/>
</dbReference>
<dbReference type="GO" id="GO:0003677">
    <property type="term" value="F:DNA binding"/>
    <property type="evidence" value="ECO:0007669"/>
    <property type="project" value="UniProtKB-KW"/>
</dbReference>
<organism evidence="9 10">
    <name type="scientific">Pseudoteredinibacter isoporae</name>
    <dbReference type="NCBI Taxonomy" id="570281"/>
    <lineage>
        <taxon>Bacteria</taxon>
        <taxon>Pseudomonadati</taxon>
        <taxon>Pseudomonadota</taxon>
        <taxon>Gammaproteobacteria</taxon>
        <taxon>Cellvibrionales</taxon>
        <taxon>Cellvibrionaceae</taxon>
        <taxon>Pseudoteredinibacter</taxon>
    </lineage>
</organism>
<keyword evidence="2" id="KW-0963">Cytoplasm</keyword>
<accession>A0A7X0JVL8</accession>
<dbReference type="CDD" id="cd01108">
    <property type="entry name" value="HTH_CueR"/>
    <property type="match status" value="1"/>
</dbReference>
<gene>
    <name evidence="9" type="ORF">HNR48_002396</name>
</gene>
<keyword evidence="3" id="KW-0805">Transcription regulation</keyword>
<dbReference type="EMBL" id="JACHHT010000002">
    <property type="protein sequence ID" value="MBB6522111.1"/>
    <property type="molecule type" value="Genomic_DNA"/>
</dbReference>
<evidence type="ECO:0000256" key="3">
    <source>
        <dbReference type="ARBA" id="ARBA00023015"/>
    </source>
</evidence>
<comment type="subcellular location">
    <subcellularLocation>
        <location evidence="1">Cytoplasm</location>
    </subcellularLocation>
</comment>
<dbReference type="FunCoup" id="A0A7X0JVL8">
    <property type="interactions" value="79"/>
</dbReference>
<dbReference type="InParanoid" id="A0A7X0JVL8"/>
<evidence type="ECO:0000256" key="1">
    <source>
        <dbReference type="ARBA" id="ARBA00004496"/>
    </source>
</evidence>
<keyword evidence="4" id="KW-0238">DNA-binding</keyword>
<dbReference type="InterPro" id="IPR011789">
    <property type="entry name" value="CueR"/>
</dbReference>
<protein>
    <submittedName>
        <fullName evidence="9">MerR family copper efflux transcriptional regulator</fullName>
    </submittedName>
</protein>
<proteinExistence type="predicted"/>
<reference evidence="9 10" key="1">
    <citation type="submission" date="2020-08" db="EMBL/GenBank/DDBJ databases">
        <title>Genomic Encyclopedia of Type Strains, Phase IV (KMG-IV): sequencing the most valuable type-strain genomes for metagenomic binning, comparative biology and taxonomic classification.</title>
        <authorList>
            <person name="Goeker M."/>
        </authorList>
    </citation>
    <scope>NUCLEOTIDE SEQUENCE [LARGE SCALE GENOMIC DNA]</scope>
    <source>
        <strain evidence="9 10">DSM 22368</strain>
    </source>
</reference>
<dbReference type="GO" id="GO:0003700">
    <property type="term" value="F:DNA-binding transcription factor activity"/>
    <property type="evidence" value="ECO:0007669"/>
    <property type="project" value="InterPro"/>
</dbReference>
<dbReference type="RefSeq" id="WP_166846725.1">
    <property type="nucleotide sequence ID" value="NZ_JAAONY010000002.1"/>
</dbReference>
<dbReference type="PROSITE" id="PS50937">
    <property type="entry name" value="HTH_MERR_2"/>
    <property type="match status" value="1"/>
</dbReference>
<comment type="caution">
    <text evidence="9">The sequence shown here is derived from an EMBL/GenBank/DDBJ whole genome shotgun (WGS) entry which is preliminary data.</text>
</comment>
<dbReference type="Pfam" id="PF09278">
    <property type="entry name" value="MerR-DNA-bind"/>
    <property type="match status" value="1"/>
</dbReference>
<dbReference type="InterPro" id="IPR047057">
    <property type="entry name" value="MerR_fam"/>
</dbReference>
<evidence type="ECO:0000313" key="9">
    <source>
        <dbReference type="EMBL" id="MBB6522111.1"/>
    </source>
</evidence>
<dbReference type="GO" id="GO:0005737">
    <property type="term" value="C:cytoplasm"/>
    <property type="evidence" value="ECO:0007669"/>
    <property type="project" value="UniProtKB-SubCell"/>
</dbReference>
<evidence type="ECO:0000259" key="8">
    <source>
        <dbReference type="PROSITE" id="PS50937"/>
    </source>
</evidence>
<feature type="coiled-coil region" evidence="6">
    <location>
        <begin position="81"/>
        <end position="108"/>
    </location>
</feature>
<dbReference type="GO" id="GO:0005507">
    <property type="term" value="F:copper ion binding"/>
    <property type="evidence" value="ECO:0007669"/>
    <property type="project" value="InterPro"/>
</dbReference>
<dbReference type="SMART" id="SM00422">
    <property type="entry name" value="HTH_MERR"/>
    <property type="match status" value="1"/>
</dbReference>
<evidence type="ECO:0000256" key="2">
    <source>
        <dbReference type="ARBA" id="ARBA00022490"/>
    </source>
</evidence>
<dbReference type="AlphaFoldDB" id="A0A7X0JVL8"/>
<keyword evidence="5" id="KW-0804">Transcription</keyword>
<evidence type="ECO:0000256" key="7">
    <source>
        <dbReference type="SAM" id="MobiDB-lite"/>
    </source>
</evidence>
<keyword evidence="6" id="KW-0175">Coiled coil</keyword>
<dbReference type="Proteomes" id="UP000528457">
    <property type="component" value="Unassembled WGS sequence"/>
</dbReference>
<dbReference type="InterPro" id="IPR009061">
    <property type="entry name" value="DNA-bd_dom_put_sf"/>
</dbReference>
<evidence type="ECO:0000256" key="6">
    <source>
        <dbReference type="SAM" id="Coils"/>
    </source>
</evidence>
<dbReference type="PANTHER" id="PTHR30204:SF94">
    <property type="entry name" value="HEAVY METAL-DEPENDENT TRANSCRIPTIONAL REGULATOR HI_0293-RELATED"/>
    <property type="match status" value="1"/>
</dbReference>
<dbReference type="InterPro" id="IPR015358">
    <property type="entry name" value="Tscrpt_reg_MerR_DNA-bd"/>
</dbReference>
<dbReference type="GO" id="GO:0045893">
    <property type="term" value="P:positive regulation of DNA-templated transcription"/>
    <property type="evidence" value="ECO:0007669"/>
    <property type="project" value="InterPro"/>
</dbReference>
<feature type="domain" description="HTH merR-type" evidence="8">
    <location>
        <begin position="1"/>
        <end position="69"/>
    </location>
</feature>
<evidence type="ECO:0000256" key="5">
    <source>
        <dbReference type="ARBA" id="ARBA00023163"/>
    </source>
</evidence>
<dbReference type="SUPFAM" id="SSF46955">
    <property type="entry name" value="Putative DNA-binding domain"/>
    <property type="match status" value="1"/>
</dbReference>
<name>A0A7X0JVL8_9GAMM</name>
<dbReference type="InterPro" id="IPR000551">
    <property type="entry name" value="MerR-type_HTH_dom"/>
</dbReference>